<proteinExistence type="predicted"/>
<reference evidence="1 2" key="1">
    <citation type="submission" date="2015-06" db="EMBL/GenBank/DDBJ databases">
        <title>Draft genome assembly of filamentous brackish cyanobacterium Limnoraphis robusta strain CS-951.</title>
        <authorList>
            <person name="Willis A."/>
            <person name="Parks M."/>
            <person name="Burford M.A."/>
        </authorList>
    </citation>
    <scope>NUCLEOTIDE SEQUENCE [LARGE SCALE GENOMIC DNA]</scope>
    <source>
        <strain evidence="1 2">CS-951</strain>
    </source>
</reference>
<comment type="caution">
    <text evidence="1">The sequence shown here is derived from an EMBL/GenBank/DDBJ whole genome shotgun (WGS) entry which is preliminary data.</text>
</comment>
<sequence length="114" mass="13293">MKAQIYDRIETLVDIHEKFSKRLIPKGTIGTVTEYYERPKEGYGVDLKIKDEAAFGGFDYENVLLYPEQFKVINQTAEEEHLKSVYQDIDYKVLEITPDDPQFIVQSKQSQVDL</sequence>
<dbReference type="Proteomes" id="UP000033607">
    <property type="component" value="Unassembled WGS sequence"/>
</dbReference>
<evidence type="ECO:0000313" key="1">
    <source>
        <dbReference type="EMBL" id="KKD35636.1"/>
    </source>
</evidence>
<dbReference type="AlphaFoldDB" id="A0A0F5Y9Q3"/>
<gene>
    <name evidence="1" type="ORF">WN50_24170</name>
</gene>
<name>A0A0F5Y9Q3_9CYAN</name>
<evidence type="ECO:0000313" key="2">
    <source>
        <dbReference type="Proteomes" id="UP000033607"/>
    </source>
</evidence>
<protein>
    <recommendedName>
        <fullName evidence="3">DUF4926 domain-containing protein</fullName>
    </recommendedName>
</protein>
<accession>A0A0F5Y9Q3</accession>
<organism evidence="1 2">
    <name type="scientific">Limnoraphis robusta CS-951</name>
    <dbReference type="NCBI Taxonomy" id="1637645"/>
    <lineage>
        <taxon>Bacteria</taxon>
        <taxon>Bacillati</taxon>
        <taxon>Cyanobacteriota</taxon>
        <taxon>Cyanophyceae</taxon>
        <taxon>Oscillatoriophycideae</taxon>
        <taxon>Oscillatoriales</taxon>
        <taxon>Sirenicapillariaceae</taxon>
        <taxon>Limnoraphis</taxon>
    </lineage>
</organism>
<dbReference type="EMBL" id="LATL02000295">
    <property type="protein sequence ID" value="KKD35636.1"/>
    <property type="molecule type" value="Genomic_DNA"/>
</dbReference>
<dbReference type="RefSeq" id="WP_046281163.1">
    <property type="nucleotide sequence ID" value="NZ_LATL02000295.1"/>
</dbReference>
<dbReference type="OrthoDB" id="459915at2"/>
<evidence type="ECO:0008006" key="3">
    <source>
        <dbReference type="Google" id="ProtNLM"/>
    </source>
</evidence>